<sequence>MWALPGITGKLPKKRVDFGINGIHQDLQYFRCIVFLSFVASEEVFHIPHVTAPGLLLLLFRCNSAILSFCELEASASGCSPGRQHLPLAPMAHEAWTVVRSSSAVGCASAEWWQNVPLERSSDSTDSSPHKAIGSSSSRSVHAGAVLRFWDYVGTWADELAMLAKQEMKFKSS</sequence>
<reference evidence="2" key="1">
    <citation type="journal article" date="2013" name="Nat. Genet.">
        <title>The draft genomes of soft-shell turtle and green sea turtle yield insights into the development and evolution of the turtle-specific body plan.</title>
        <authorList>
            <person name="Wang Z."/>
            <person name="Pascual-Anaya J."/>
            <person name="Zadissa A."/>
            <person name="Li W."/>
            <person name="Niimura Y."/>
            <person name="Huang Z."/>
            <person name="Li C."/>
            <person name="White S."/>
            <person name="Xiong Z."/>
            <person name="Fang D."/>
            <person name="Wang B."/>
            <person name="Ming Y."/>
            <person name="Chen Y."/>
            <person name="Zheng Y."/>
            <person name="Kuraku S."/>
            <person name="Pignatelli M."/>
            <person name="Herrero J."/>
            <person name="Beal K."/>
            <person name="Nozawa M."/>
            <person name="Li Q."/>
            <person name="Wang J."/>
            <person name="Zhang H."/>
            <person name="Yu L."/>
            <person name="Shigenobu S."/>
            <person name="Wang J."/>
            <person name="Liu J."/>
            <person name="Flicek P."/>
            <person name="Searle S."/>
            <person name="Wang J."/>
            <person name="Kuratani S."/>
            <person name="Yin Y."/>
            <person name="Aken B."/>
            <person name="Zhang G."/>
            <person name="Irie N."/>
        </authorList>
    </citation>
    <scope>NUCLEOTIDE SEQUENCE [LARGE SCALE GENOMIC DNA]</scope>
</reference>
<gene>
    <name evidence="1" type="ORF">UY3_16272</name>
</gene>
<name>M7AUG7_CHEMY</name>
<organism evidence="1 2">
    <name type="scientific">Chelonia mydas</name>
    <name type="common">Green sea-turtle</name>
    <name type="synonym">Chelonia agassizi</name>
    <dbReference type="NCBI Taxonomy" id="8469"/>
    <lineage>
        <taxon>Eukaryota</taxon>
        <taxon>Metazoa</taxon>
        <taxon>Chordata</taxon>
        <taxon>Craniata</taxon>
        <taxon>Vertebrata</taxon>
        <taxon>Euteleostomi</taxon>
        <taxon>Archelosauria</taxon>
        <taxon>Testudinata</taxon>
        <taxon>Testudines</taxon>
        <taxon>Cryptodira</taxon>
        <taxon>Durocryptodira</taxon>
        <taxon>Americhelydia</taxon>
        <taxon>Chelonioidea</taxon>
        <taxon>Cheloniidae</taxon>
        <taxon>Chelonia</taxon>
    </lineage>
</organism>
<dbReference type="Proteomes" id="UP000031443">
    <property type="component" value="Unassembled WGS sequence"/>
</dbReference>
<dbReference type="AlphaFoldDB" id="M7AUG7"/>
<proteinExistence type="predicted"/>
<protein>
    <submittedName>
        <fullName evidence="1">Uncharacterized protein</fullName>
    </submittedName>
</protein>
<accession>M7AUG7</accession>
<evidence type="ECO:0000313" key="2">
    <source>
        <dbReference type="Proteomes" id="UP000031443"/>
    </source>
</evidence>
<evidence type="ECO:0000313" key="1">
    <source>
        <dbReference type="EMBL" id="EMP26630.1"/>
    </source>
</evidence>
<keyword evidence="2" id="KW-1185">Reference proteome</keyword>
<dbReference type="EMBL" id="KB577332">
    <property type="protein sequence ID" value="EMP26630.1"/>
    <property type="molecule type" value="Genomic_DNA"/>
</dbReference>